<dbReference type="Pfam" id="PF04564">
    <property type="entry name" value="U-box"/>
    <property type="match status" value="1"/>
</dbReference>
<dbReference type="SMART" id="SM00504">
    <property type="entry name" value="Ubox"/>
    <property type="match status" value="1"/>
</dbReference>
<evidence type="ECO:0000256" key="12">
    <source>
        <dbReference type="SAM" id="Coils"/>
    </source>
</evidence>
<evidence type="ECO:0000256" key="1">
    <source>
        <dbReference type="ARBA" id="ARBA00000900"/>
    </source>
</evidence>
<keyword evidence="7" id="KW-0808">Transferase</keyword>
<evidence type="ECO:0000256" key="10">
    <source>
        <dbReference type="ARBA" id="ARBA00037624"/>
    </source>
</evidence>
<feature type="domain" description="U-box" evidence="13">
    <location>
        <begin position="984"/>
        <end position="1058"/>
    </location>
</feature>
<dbReference type="EMBL" id="CAXKWB010005626">
    <property type="protein sequence ID" value="CAL4079295.1"/>
    <property type="molecule type" value="Genomic_DNA"/>
</dbReference>
<comment type="caution">
    <text evidence="14">The sequence shown here is derived from an EMBL/GenBank/DDBJ whole genome shotgun (WGS) entry which is preliminary data.</text>
</comment>
<keyword evidence="6" id="KW-0963">Cytoplasm</keyword>
<accession>A0AAV2QCL7</accession>
<keyword evidence="15" id="KW-1185">Reference proteome</keyword>
<reference evidence="14 15" key="1">
    <citation type="submission" date="2024-05" db="EMBL/GenBank/DDBJ databases">
        <authorList>
            <person name="Wallberg A."/>
        </authorList>
    </citation>
    <scope>NUCLEOTIDE SEQUENCE [LARGE SCALE GENOMIC DNA]</scope>
</reference>
<evidence type="ECO:0000256" key="9">
    <source>
        <dbReference type="ARBA" id="ARBA00022990"/>
    </source>
</evidence>
<dbReference type="InterPro" id="IPR013083">
    <property type="entry name" value="Znf_RING/FYVE/PHD"/>
</dbReference>
<evidence type="ECO:0000259" key="13">
    <source>
        <dbReference type="PROSITE" id="PS51698"/>
    </source>
</evidence>
<dbReference type="InterPro" id="IPR045132">
    <property type="entry name" value="UBE4"/>
</dbReference>
<feature type="non-terminal residue" evidence="14">
    <location>
        <position position="1"/>
    </location>
</feature>
<name>A0AAV2QCL7_MEGNR</name>
<dbReference type="Gene3D" id="3.30.40.10">
    <property type="entry name" value="Zinc/RING finger domain, C3HC4 (zinc finger)"/>
    <property type="match status" value="1"/>
</dbReference>
<evidence type="ECO:0000256" key="11">
    <source>
        <dbReference type="ARBA" id="ARBA00040077"/>
    </source>
</evidence>
<comment type="similarity">
    <text evidence="4">Belongs to the ubiquitin conjugation factor E4 family.</text>
</comment>
<keyword evidence="12" id="KW-0175">Coiled coil</keyword>
<gene>
    <name evidence="14" type="ORF">MNOR_LOCUS10912</name>
</gene>
<dbReference type="Pfam" id="PF10408">
    <property type="entry name" value="Ufd2P_core"/>
    <property type="match status" value="1"/>
</dbReference>
<dbReference type="InterPro" id="IPR003613">
    <property type="entry name" value="Ubox_domain"/>
</dbReference>
<proteinExistence type="inferred from homology"/>
<feature type="coiled-coil region" evidence="12">
    <location>
        <begin position="510"/>
        <end position="545"/>
    </location>
</feature>
<evidence type="ECO:0000256" key="5">
    <source>
        <dbReference type="ARBA" id="ARBA00012483"/>
    </source>
</evidence>
<dbReference type="FunFam" id="3.30.40.10:FF:000055">
    <property type="entry name" value="Ubiquitin conjugation factor e4 a"/>
    <property type="match status" value="1"/>
</dbReference>
<comment type="catalytic activity">
    <reaction evidence="1">
        <text>S-ubiquitinyl-[E2 ubiquitin-conjugating enzyme]-L-cysteine + [acceptor protein]-L-lysine = [E2 ubiquitin-conjugating enzyme]-L-cysteine + N(6)-ubiquitinyl-[acceptor protein]-L-lysine.</text>
        <dbReference type="EC" id="2.3.2.27"/>
    </reaction>
</comment>
<evidence type="ECO:0000313" key="14">
    <source>
        <dbReference type="EMBL" id="CAL4079295.1"/>
    </source>
</evidence>
<sequence>VTFSTMEKHLSKNPFVGLFGSLEAARTYIESHQTLHVDSKDIEGPSTSSGVIPHSAETIINNEQATSVRKSTAVKKSAKEYSPKQITELLESFLLISTHRDDHDSPRVLLTGCNSQLDLNSMPILLLGRCLLKNPENYLVGPTGTTIEREQAAQKNAVTYILHCYRRCDDLRRENSHLDSLLQKVVKSLLSSLSAMVENTEVHQRLILLGQQPGQILINALLQDLAREPYMNNLITDLGTHYTQHNKPCPAIFDQFVLQVAKTVMKYKLMTFDYQSMNIMDIFAQNSYFSQCLTRIHKAIDSEYDGKVYETTALGSLLTLSCLPQYANQPPDFFLKPSKLPTHTLKDTEASIWFAQRNIIDRIYHIFRTLLKTSPKSKHQLLSWIESCLETNTGREGLQNLQQNWSPNAKDKYVCDGFMINLGSVLLKLSVPFVTDPKSLKILKIDPRYCIVPSINSDNSGVPGAYTGDLNKQTFLKPRSDEVPPPSLPESFSFTSSCFFLTHRALYLGIQVIQQKWNILSENLKRIQEEKNDSNQERVEQAMENIKTMLYSYRAAIFEPSMMQDLFIFLTATCEWLVQMGLLCRSEDEDLNQIKMIGATLPDDKESHPFLQFIPEFIVETIIETIDSIWKFEPSFLETGSAVAGISHLLSFIVIFMGSEERLKNPHHRAKLARTLEQLLPDRGSRNTSKGLLSSGNCDLREQQFAVSQASQHLASVLISTFISIEVTSSGESVSFEQKFQYRRPMYEIIKYIWGWSEHRRYFKALSDEAMNKMNAATPPLFLRFVHILLNDATFLLNEGFDTMMQLRKLEKDRDNGEWNNLAPNEKLAKEKDMKKLVNHARYFNILGQLTFQTLELLTKEICEVFTHTTMVDRVSSMLNFILVHLVGPKQREIKVKEKKMYAFSPEEMVINICKIYLNLCDNEAFCSAVAADERSYTPELLNQAHHVLCRIGSEHLSQDILHVKSKVDAAKAYNEEEEEFIEEAPEEFLDPIMTILMRDPVTLPSSKVVCDRSTIAQHLLSDQTDPFTRQPLTMEDVEPNTELKNRVMTWLAEKQAQKLEE</sequence>
<evidence type="ECO:0000256" key="7">
    <source>
        <dbReference type="ARBA" id="ARBA00022679"/>
    </source>
</evidence>
<evidence type="ECO:0000256" key="4">
    <source>
        <dbReference type="ARBA" id="ARBA00007434"/>
    </source>
</evidence>
<evidence type="ECO:0000256" key="3">
    <source>
        <dbReference type="ARBA" id="ARBA00004906"/>
    </source>
</evidence>
<dbReference type="GO" id="GO:0000209">
    <property type="term" value="P:protein polyubiquitination"/>
    <property type="evidence" value="ECO:0007669"/>
    <property type="project" value="TreeGrafter"/>
</dbReference>
<dbReference type="InterPro" id="IPR019474">
    <property type="entry name" value="Ub_conjug_fac_E4_core"/>
</dbReference>
<organism evidence="14 15">
    <name type="scientific">Meganyctiphanes norvegica</name>
    <name type="common">Northern krill</name>
    <name type="synonym">Thysanopoda norvegica</name>
    <dbReference type="NCBI Taxonomy" id="48144"/>
    <lineage>
        <taxon>Eukaryota</taxon>
        <taxon>Metazoa</taxon>
        <taxon>Ecdysozoa</taxon>
        <taxon>Arthropoda</taxon>
        <taxon>Crustacea</taxon>
        <taxon>Multicrustacea</taxon>
        <taxon>Malacostraca</taxon>
        <taxon>Eumalacostraca</taxon>
        <taxon>Eucarida</taxon>
        <taxon>Euphausiacea</taxon>
        <taxon>Euphausiidae</taxon>
        <taxon>Meganyctiphanes</taxon>
    </lineage>
</organism>
<evidence type="ECO:0000313" key="15">
    <source>
        <dbReference type="Proteomes" id="UP001497623"/>
    </source>
</evidence>
<dbReference type="GO" id="GO:0034450">
    <property type="term" value="F:ubiquitin-ubiquitin ligase activity"/>
    <property type="evidence" value="ECO:0007669"/>
    <property type="project" value="InterPro"/>
</dbReference>
<dbReference type="CDD" id="cd16657">
    <property type="entry name" value="RING-Ubox_UBE4A"/>
    <property type="match status" value="1"/>
</dbReference>
<evidence type="ECO:0000256" key="6">
    <source>
        <dbReference type="ARBA" id="ARBA00022490"/>
    </source>
</evidence>
<dbReference type="EC" id="2.3.2.27" evidence="5"/>
<dbReference type="PANTHER" id="PTHR13931:SF16">
    <property type="entry name" value="UBIQUITIN CONJUGATION FACTOR E4 A"/>
    <property type="match status" value="1"/>
</dbReference>
<dbReference type="AlphaFoldDB" id="A0AAV2QCL7"/>
<dbReference type="Proteomes" id="UP001497623">
    <property type="component" value="Unassembled WGS sequence"/>
</dbReference>
<comment type="function">
    <text evidence="10">Ubiquitin-protein ligase that probably functions as an E3 ligase in conjunction with specific E1 and E2 ligases. May also function as an E4 ligase mediating the assembly of polyubiquitin chains on substrates ubiquitinated by another E3 ubiquitin ligase. Mediates 'Lys-48'-linked polyubiquitination of substrates.</text>
</comment>
<evidence type="ECO:0000256" key="8">
    <source>
        <dbReference type="ARBA" id="ARBA00022786"/>
    </source>
</evidence>
<keyword evidence="8" id="KW-0833">Ubl conjugation pathway</keyword>
<protein>
    <recommendedName>
        <fullName evidence="11">Ubiquitin conjugation factor E4 A</fullName>
        <ecNumber evidence="5">2.3.2.27</ecNumber>
    </recommendedName>
</protein>
<dbReference type="GO" id="GO:0000151">
    <property type="term" value="C:ubiquitin ligase complex"/>
    <property type="evidence" value="ECO:0007669"/>
    <property type="project" value="InterPro"/>
</dbReference>
<comment type="pathway">
    <text evidence="3">Protein modification; protein ubiquitination.</text>
</comment>
<dbReference type="GO" id="GO:0006511">
    <property type="term" value="P:ubiquitin-dependent protein catabolic process"/>
    <property type="evidence" value="ECO:0007669"/>
    <property type="project" value="InterPro"/>
</dbReference>
<keyword evidence="9" id="KW-0007">Acetylation</keyword>
<dbReference type="GO" id="GO:0005737">
    <property type="term" value="C:cytoplasm"/>
    <property type="evidence" value="ECO:0007669"/>
    <property type="project" value="UniProtKB-SubCell"/>
</dbReference>
<evidence type="ECO:0000256" key="2">
    <source>
        <dbReference type="ARBA" id="ARBA00004496"/>
    </source>
</evidence>
<dbReference type="GO" id="GO:0036503">
    <property type="term" value="P:ERAD pathway"/>
    <property type="evidence" value="ECO:0007669"/>
    <property type="project" value="InterPro"/>
</dbReference>
<comment type="subcellular location">
    <subcellularLocation>
        <location evidence="2">Cytoplasm</location>
    </subcellularLocation>
</comment>
<dbReference type="GO" id="GO:0005634">
    <property type="term" value="C:nucleus"/>
    <property type="evidence" value="ECO:0007669"/>
    <property type="project" value="TreeGrafter"/>
</dbReference>
<dbReference type="PROSITE" id="PS51698">
    <property type="entry name" value="U_BOX"/>
    <property type="match status" value="1"/>
</dbReference>
<dbReference type="SUPFAM" id="SSF57850">
    <property type="entry name" value="RING/U-box"/>
    <property type="match status" value="1"/>
</dbReference>
<dbReference type="PANTHER" id="PTHR13931">
    <property type="entry name" value="UBIQUITINATION FACTOR E4"/>
    <property type="match status" value="1"/>
</dbReference>